<feature type="compositionally biased region" description="Low complexity" evidence="1">
    <location>
        <begin position="177"/>
        <end position="194"/>
    </location>
</feature>
<organism evidence="2 3">
    <name type="scientific">Aspergillus coremiiformis</name>
    <dbReference type="NCBI Taxonomy" id="138285"/>
    <lineage>
        <taxon>Eukaryota</taxon>
        <taxon>Fungi</taxon>
        <taxon>Dikarya</taxon>
        <taxon>Ascomycota</taxon>
        <taxon>Pezizomycotina</taxon>
        <taxon>Eurotiomycetes</taxon>
        <taxon>Eurotiomycetidae</taxon>
        <taxon>Eurotiales</taxon>
        <taxon>Aspergillaceae</taxon>
        <taxon>Aspergillus</taxon>
        <taxon>Aspergillus subgen. Circumdati</taxon>
    </lineage>
</organism>
<keyword evidence="3" id="KW-1185">Reference proteome</keyword>
<gene>
    <name evidence="2" type="ORF">BDV28DRAFT_161600</name>
</gene>
<proteinExistence type="predicted"/>
<sequence>MIDSPGFSLIRRRSLLTRPGIATRRSLRDAAHRYPSSIGQEFESSFNRAGESNQPFQWPLTNCDDTVLDHTDPLAQIRPSTPTDFEYTHLGALKLGSLRVVNGSASPCPSDHSWLRPCSPTAEVSTTHIKDIRQGRDHLAQIDPTGMAESNPSGRRNHCSVLEDSWGTGAMPVSMYSGPGRSSNRTSSNNGNVRRPFKSKPSTSILRIPPFTAIMKHEDYPASPFSFEKSPTIAMSHGIYSTEAEDEAISVSDDEIPLDSQRTGSQEGPSLKRSPHSHRKVDSGYSSAASVRSLQDSHTRVSMDSQESAQRPCRYRRFTLGGSKDPDMCNVQSQSELSNQLPANRHLSLQGPRTGPRSGSNSWKTNMSTMCHEKEQLWAGERPRSLSVASPQDSGRMLPLPRYCAELRHYGSASYDAPLLSVHRPGTAAIQISGDTISNIQPCESLTAHKPGSGCGINTTGCKGLEATNRWITGADLGSDLFHKINPPRSKSTKESLKNTLHVRYDEDPEAVGASAAVQCLESEIEALLVPTSQVP</sequence>
<protein>
    <submittedName>
        <fullName evidence="2">Uncharacterized protein</fullName>
    </submittedName>
</protein>
<evidence type="ECO:0000313" key="3">
    <source>
        <dbReference type="Proteomes" id="UP000327118"/>
    </source>
</evidence>
<dbReference type="AlphaFoldDB" id="A0A5N6YRU9"/>
<feature type="region of interest" description="Disordered" evidence="1">
    <location>
        <begin position="172"/>
        <end position="204"/>
    </location>
</feature>
<accession>A0A5N6YRU9</accession>
<dbReference type="EMBL" id="ML739705">
    <property type="protein sequence ID" value="KAE8348157.1"/>
    <property type="molecule type" value="Genomic_DNA"/>
</dbReference>
<dbReference type="OrthoDB" id="5341904at2759"/>
<feature type="region of interest" description="Disordered" evidence="1">
    <location>
        <begin position="255"/>
        <end position="365"/>
    </location>
</feature>
<evidence type="ECO:0000313" key="2">
    <source>
        <dbReference type="EMBL" id="KAE8348157.1"/>
    </source>
</evidence>
<feature type="compositionally biased region" description="Polar residues" evidence="1">
    <location>
        <begin position="284"/>
        <end position="294"/>
    </location>
</feature>
<evidence type="ECO:0000256" key="1">
    <source>
        <dbReference type="SAM" id="MobiDB-lite"/>
    </source>
</evidence>
<feature type="compositionally biased region" description="Polar residues" evidence="1">
    <location>
        <begin position="330"/>
        <end position="342"/>
    </location>
</feature>
<name>A0A5N6YRU9_9EURO</name>
<reference evidence="3" key="1">
    <citation type="submission" date="2019-04" db="EMBL/GenBank/DDBJ databases">
        <title>Friends and foes A comparative genomics studyof 23 Aspergillus species from section Flavi.</title>
        <authorList>
            <consortium name="DOE Joint Genome Institute"/>
            <person name="Kjaerbolling I."/>
            <person name="Vesth T."/>
            <person name="Frisvad J.C."/>
            <person name="Nybo J.L."/>
            <person name="Theobald S."/>
            <person name="Kildgaard S."/>
            <person name="Isbrandt T."/>
            <person name="Kuo A."/>
            <person name="Sato A."/>
            <person name="Lyhne E.K."/>
            <person name="Kogle M.E."/>
            <person name="Wiebenga A."/>
            <person name="Kun R.S."/>
            <person name="Lubbers R.J."/>
            <person name="Makela M.R."/>
            <person name="Barry K."/>
            <person name="Chovatia M."/>
            <person name="Clum A."/>
            <person name="Daum C."/>
            <person name="Haridas S."/>
            <person name="He G."/>
            <person name="LaButti K."/>
            <person name="Lipzen A."/>
            <person name="Mondo S."/>
            <person name="Riley R."/>
            <person name="Salamov A."/>
            <person name="Simmons B.A."/>
            <person name="Magnuson J.K."/>
            <person name="Henrissat B."/>
            <person name="Mortensen U.H."/>
            <person name="Larsen T.O."/>
            <person name="Devries R.P."/>
            <person name="Grigoriev I.V."/>
            <person name="Machida M."/>
            <person name="Baker S.E."/>
            <person name="Andersen M.R."/>
        </authorList>
    </citation>
    <scope>NUCLEOTIDE SEQUENCE [LARGE SCALE GENOMIC DNA]</scope>
    <source>
        <strain evidence="3">CBS 553.77</strain>
    </source>
</reference>
<dbReference type="Proteomes" id="UP000327118">
    <property type="component" value="Unassembled WGS sequence"/>
</dbReference>